<evidence type="ECO:0000313" key="6">
    <source>
        <dbReference type="Proteomes" id="UP000307999"/>
    </source>
</evidence>
<dbReference type="GO" id="GO:0000976">
    <property type="term" value="F:transcription cis-regulatory region binding"/>
    <property type="evidence" value="ECO:0007669"/>
    <property type="project" value="TreeGrafter"/>
</dbReference>
<keyword evidence="3" id="KW-0804">Transcription</keyword>
<dbReference type="CDD" id="cd06284">
    <property type="entry name" value="PBP1_LacI-like"/>
    <property type="match status" value="1"/>
</dbReference>
<feature type="domain" description="HTH lacI-type" evidence="4">
    <location>
        <begin position="2"/>
        <end position="56"/>
    </location>
</feature>
<keyword evidence="1" id="KW-0805">Transcription regulation</keyword>
<evidence type="ECO:0000256" key="2">
    <source>
        <dbReference type="ARBA" id="ARBA00023125"/>
    </source>
</evidence>
<dbReference type="SUPFAM" id="SSF53822">
    <property type="entry name" value="Periplasmic binding protein-like I"/>
    <property type="match status" value="1"/>
</dbReference>
<evidence type="ECO:0000256" key="3">
    <source>
        <dbReference type="ARBA" id="ARBA00023163"/>
    </source>
</evidence>
<proteinExistence type="predicted"/>
<dbReference type="InterPro" id="IPR046335">
    <property type="entry name" value="LacI/GalR-like_sensor"/>
</dbReference>
<accession>A0A4V6WMJ1</accession>
<gene>
    <name evidence="5" type="ORF">E8M12_14730</name>
</gene>
<dbReference type="OrthoDB" id="9798934at2"/>
<dbReference type="InterPro" id="IPR028082">
    <property type="entry name" value="Peripla_BP_I"/>
</dbReference>
<sequence length="331" mass="36680">MTTIRDVAREAGLSTGTISKALSDPKSVSPKSYAKVEAAIKKLNYKPNMLAQQFRAKRSNTIVVLVPDIANLFFAKVISGIEKVAHEQGYNVLLGDTRDTAKREESFIRMVETKLADGIINLRPYKEGDSPLPRDGIVSVSASSCENTPYPSVRIDNVDASYRVMQHLLSLGHKRIGVITGLEDNPHTIDRLKGYKKALAEADIEFNEELLVEGDFCYWSGLNASEYFTRMDNPPTAIFSMNDEMAIGAIKGLLEKGYKIPEDISITGFDDIDVCKYFSPAITTVAQPAEKIGIKSAELLFDLLSDKKIKQLEHILPYEFIIRNSTAAVKP</sequence>
<dbReference type="PANTHER" id="PTHR30146">
    <property type="entry name" value="LACI-RELATED TRANSCRIPTIONAL REPRESSOR"/>
    <property type="match status" value="1"/>
</dbReference>
<dbReference type="Gene3D" id="3.40.50.2300">
    <property type="match status" value="2"/>
</dbReference>
<reference evidence="5 6" key="1">
    <citation type="submission" date="2019-04" db="EMBL/GenBank/DDBJ databases">
        <title>Thalassotalea guangxiensis sp. nov., isolated from sediment of the coastal wetland.</title>
        <authorList>
            <person name="Zheng S."/>
            <person name="Zhang D."/>
        </authorList>
    </citation>
    <scope>NUCLEOTIDE SEQUENCE [LARGE SCALE GENOMIC DNA]</scope>
    <source>
        <strain evidence="5 6">ZS-4</strain>
    </source>
</reference>
<dbReference type="SUPFAM" id="SSF47413">
    <property type="entry name" value="lambda repressor-like DNA-binding domains"/>
    <property type="match status" value="1"/>
</dbReference>
<evidence type="ECO:0000313" key="5">
    <source>
        <dbReference type="EMBL" id="TKB43549.1"/>
    </source>
</evidence>
<dbReference type="PROSITE" id="PS50932">
    <property type="entry name" value="HTH_LACI_2"/>
    <property type="match status" value="1"/>
</dbReference>
<keyword evidence="6" id="KW-1185">Reference proteome</keyword>
<dbReference type="InterPro" id="IPR000843">
    <property type="entry name" value="HTH_LacI"/>
</dbReference>
<dbReference type="CDD" id="cd01392">
    <property type="entry name" value="HTH_LacI"/>
    <property type="match status" value="1"/>
</dbReference>
<dbReference type="SMART" id="SM00354">
    <property type="entry name" value="HTH_LACI"/>
    <property type="match status" value="1"/>
</dbReference>
<evidence type="ECO:0000259" key="4">
    <source>
        <dbReference type="PROSITE" id="PS50932"/>
    </source>
</evidence>
<dbReference type="Pfam" id="PF13377">
    <property type="entry name" value="Peripla_BP_3"/>
    <property type="match status" value="1"/>
</dbReference>
<organism evidence="5 6">
    <name type="scientific">Thalassotalea mangrovi</name>
    <dbReference type="NCBI Taxonomy" id="2572245"/>
    <lineage>
        <taxon>Bacteria</taxon>
        <taxon>Pseudomonadati</taxon>
        <taxon>Pseudomonadota</taxon>
        <taxon>Gammaproteobacteria</taxon>
        <taxon>Alteromonadales</taxon>
        <taxon>Colwelliaceae</taxon>
        <taxon>Thalassotalea</taxon>
    </lineage>
</organism>
<evidence type="ECO:0000256" key="1">
    <source>
        <dbReference type="ARBA" id="ARBA00023015"/>
    </source>
</evidence>
<dbReference type="Gene3D" id="1.10.260.40">
    <property type="entry name" value="lambda repressor-like DNA-binding domains"/>
    <property type="match status" value="1"/>
</dbReference>
<dbReference type="PANTHER" id="PTHR30146:SF109">
    <property type="entry name" value="HTH-TYPE TRANSCRIPTIONAL REGULATOR GALS"/>
    <property type="match status" value="1"/>
</dbReference>
<dbReference type="RefSeq" id="WP_136737027.1">
    <property type="nucleotide sequence ID" value="NZ_SWDB01000037.1"/>
</dbReference>
<dbReference type="GO" id="GO:0003700">
    <property type="term" value="F:DNA-binding transcription factor activity"/>
    <property type="evidence" value="ECO:0007669"/>
    <property type="project" value="TreeGrafter"/>
</dbReference>
<keyword evidence="2" id="KW-0238">DNA-binding</keyword>
<dbReference type="Proteomes" id="UP000307999">
    <property type="component" value="Unassembled WGS sequence"/>
</dbReference>
<protein>
    <submittedName>
        <fullName evidence="5">LacI family transcriptional regulator</fullName>
    </submittedName>
</protein>
<dbReference type="Pfam" id="PF00356">
    <property type="entry name" value="LacI"/>
    <property type="match status" value="1"/>
</dbReference>
<name>A0A4V6WMJ1_9GAMM</name>
<dbReference type="InterPro" id="IPR010982">
    <property type="entry name" value="Lambda_DNA-bd_dom_sf"/>
</dbReference>
<dbReference type="AlphaFoldDB" id="A0A4V6WMJ1"/>
<comment type="caution">
    <text evidence="5">The sequence shown here is derived from an EMBL/GenBank/DDBJ whole genome shotgun (WGS) entry which is preliminary data.</text>
</comment>
<dbReference type="EMBL" id="SWDB01000037">
    <property type="protein sequence ID" value="TKB43549.1"/>
    <property type="molecule type" value="Genomic_DNA"/>
</dbReference>